<feature type="domain" description="Lysozyme inhibitor LprI-like N-terminal" evidence="2">
    <location>
        <begin position="44"/>
        <end position="137"/>
    </location>
</feature>
<sequence length="143" mass="15578">MEQMMQHKRLSRTLATALAVATLAIGTATAAPAATGLSPTFTTCRDKAQGAVEQAACLTSESARQDQRLNQAYRQLQAKLSGAKKTKLVNAQRAWLQSRSRDGELDAALYDDSQPGNLQGELNDVMRLSARADQLQKYLQLLD</sequence>
<keyword evidence="1" id="KW-0732">Signal</keyword>
<evidence type="ECO:0000259" key="2">
    <source>
        <dbReference type="Pfam" id="PF07007"/>
    </source>
</evidence>
<dbReference type="AlphaFoldDB" id="A0A2J0SGR3"/>
<dbReference type="InterPro" id="IPR009739">
    <property type="entry name" value="LprI-like_N"/>
</dbReference>
<evidence type="ECO:0000256" key="1">
    <source>
        <dbReference type="SAM" id="SignalP"/>
    </source>
</evidence>
<dbReference type="EMBL" id="RAUE01000026">
    <property type="protein sequence ID" value="MBA0312475.1"/>
    <property type="molecule type" value="Genomic_DNA"/>
</dbReference>
<feature type="signal peptide" evidence="1">
    <location>
        <begin position="1"/>
        <end position="33"/>
    </location>
</feature>
<reference evidence="3" key="1">
    <citation type="submission" date="2018-09" db="EMBL/GenBank/DDBJ databases">
        <authorList>
            <person name="Groschel M."/>
            <person name="Kohl T."/>
            <person name="Conchillo-Sole O."/>
            <person name="Mamat U."/>
            <person name="Yero D."/>
            <person name="Niemann S."/>
            <person name="Daura X."/>
            <person name="Gibert I."/>
        </authorList>
    </citation>
    <scope>NUCLEOTIDE SEQUENCE</scope>
    <source>
        <strain evidence="3">OG156</strain>
    </source>
</reference>
<dbReference type="Gene3D" id="1.20.1270.180">
    <property type="match status" value="1"/>
</dbReference>
<evidence type="ECO:0000313" key="3">
    <source>
        <dbReference type="EMBL" id="MBA0312475.1"/>
    </source>
</evidence>
<dbReference type="Pfam" id="PF07007">
    <property type="entry name" value="LprI"/>
    <property type="match status" value="1"/>
</dbReference>
<organism evidence="3 4">
    <name type="scientific">Stenotrophomonas maltophilia</name>
    <name type="common">Pseudomonas maltophilia</name>
    <name type="synonym">Xanthomonas maltophilia</name>
    <dbReference type="NCBI Taxonomy" id="40324"/>
    <lineage>
        <taxon>Bacteria</taxon>
        <taxon>Pseudomonadati</taxon>
        <taxon>Pseudomonadota</taxon>
        <taxon>Gammaproteobacteria</taxon>
        <taxon>Lysobacterales</taxon>
        <taxon>Lysobacteraceae</taxon>
        <taxon>Stenotrophomonas</taxon>
        <taxon>Stenotrophomonas maltophilia group</taxon>
    </lineage>
</organism>
<dbReference type="Proteomes" id="UP000822271">
    <property type="component" value="Unassembled WGS sequence"/>
</dbReference>
<protein>
    <submittedName>
        <fullName evidence="3">DUF1311 domain-containing protein</fullName>
    </submittedName>
</protein>
<dbReference type="OrthoDB" id="8926506at2"/>
<reference evidence="3" key="2">
    <citation type="journal article" date="2020" name="Front. Microbiol.">
        <title>Genetic Variants of the DSF Quorum Sensing System in Stenotrophomonas maltophilia Influence Virulence and Resistance Phenotypes Among Genotypically Diverse Clinical Isolates.</title>
        <authorList>
            <person name="Yero D."/>
            <person name="Huedo P."/>
            <person name="Conchillo-Sole O."/>
            <person name="Martinez-Servat S."/>
            <person name="Mamat U."/>
            <person name="Coves X."/>
            <person name="Llanas F."/>
            <person name="Roca I."/>
            <person name="Vila J."/>
            <person name="Schaible U.E."/>
            <person name="Daura X."/>
            <person name="Gibert I."/>
        </authorList>
    </citation>
    <scope>NUCLEOTIDE SEQUENCE</scope>
    <source>
        <strain evidence="3">OG156</strain>
    </source>
</reference>
<comment type="caution">
    <text evidence="3">The sequence shown here is derived from an EMBL/GenBank/DDBJ whole genome shotgun (WGS) entry which is preliminary data.</text>
</comment>
<feature type="chain" id="PRO_5043155985" evidence="1">
    <location>
        <begin position="34"/>
        <end position="143"/>
    </location>
</feature>
<name>A0A2J0SGR3_STEMA</name>
<accession>A0A2J0SGR3</accession>
<evidence type="ECO:0000313" key="4">
    <source>
        <dbReference type="Proteomes" id="UP000822271"/>
    </source>
</evidence>
<gene>
    <name evidence="3" type="ORF">D7Y33_15905</name>
</gene>
<proteinExistence type="predicted"/>